<evidence type="ECO:0000313" key="8">
    <source>
        <dbReference type="Proteomes" id="UP001515100"/>
    </source>
</evidence>
<dbReference type="PANTHER" id="PTHR30055">
    <property type="entry name" value="HTH-TYPE TRANSCRIPTIONAL REGULATOR RUTR"/>
    <property type="match status" value="1"/>
</dbReference>
<dbReference type="Proteomes" id="UP001515100">
    <property type="component" value="Unassembled WGS sequence"/>
</dbReference>
<dbReference type="PRINTS" id="PR00455">
    <property type="entry name" value="HTHTETR"/>
</dbReference>
<organism evidence="7 8">
    <name type="scientific">Aeromicrobium fastidiosum</name>
    <dbReference type="NCBI Taxonomy" id="52699"/>
    <lineage>
        <taxon>Bacteria</taxon>
        <taxon>Bacillati</taxon>
        <taxon>Actinomycetota</taxon>
        <taxon>Actinomycetes</taxon>
        <taxon>Propionibacteriales</taxon>
        <taxon>Nocardioidaceae</taxon>
        <taxon>Aeromicrobium</taxon>
    </lineage>
</organism>
<keyword evidence="3 5" id="KW-0238">DNA-binding</keyword>
<dbReference type="RefSeq" id="WP_129181507.1">
    <property type="nucleotide sequence ID" value="NZ_JAGIOG010000001.1"/>
</dbReference>
<dbReference type="AlphaFoldDB" id="A0A641AU33"/>
<gene>
    <name evidence="7" type="ORF">ESP62_006170</name>
</gene>
<protein>
    <submittedName>
        <fullName evidence="7">TetR family transcriptional regulator</fullName>
    </submittedName>
</protein>
<dbReference type="InterPro" id="IPR001647">
    <property type="entry name" value="HTH_TetR"/>
</dbReference>
<reference evidence="7" key="1">
    <citation type="submission" date="2019-09" db="EMBL/GenBank/DDBJ databases">
        <authorList>
            <person name="Li J."/>
        </authorList>
    </citation>
    <scope>NUCLEOTIDE SEQUENCE [LARGE SCALE GENOMIC DNA]</scope>
    <source>
        <strain evidence="7">NRBC 14897</strain>
    </source>
</reference>
<dbReference type="GO" id="GO:0000976">
    <property type="term" value="F:transcription cis-regulatory region binding"/>
    <property type="evidence" value="ECO:0007669"/>
    <property type="project" value="TreeGrafter"/>
</dbReference>
<dbReference type="SUPFAM" id="SSF48498">
    <property type="entry name" value="Tetracyclin repressor-like, C-terminal domain"/>
    <property type="match status" value="1"/>
</dbReference>
<evidence type="ECO:0000256" key="4">
    <source>
        <dbReference type="ARBA" id="ARBA00023163"/>
    </source>
</evidence>
<feature type="domain" description="HTH tetR-type" evidence="6">
    <location>
        <begin position="2"/>
        <end position="62"/>
    </location>
</feature>
<dbReference type="InterPro" id="IPR003012">
    <property type="entry name" value="Tet_transcr_reg_TetR"/>
</dbReference>
<dbReference type="GO" id="GO:0045892">
    <property type="term" value="P:negative regulation of DNA-templated transcription"/>
    <property type="evidence" value="ECO:0007669"/>
    <property type="project" value="InterPro"/>
</dbReference>
<dbReference type="EMBL" id="SDPP02000001">
    <property type="protein sequence ID" value="KAA1380743.1"/>
    <property type="molecule type" value="Genomic_DNA"/>
</dbReference>
<dbReference type="InterPro" id="IPR036271">
    <property type="entry name" value="Tet_transcr_reg_TetR-rel_C_sf"/>
</dbReference>
<dbReference type="InterPro" id="IPR050109">
    <property type="entry name" value="HTH-type_TetR-like_transc_reg"/>
</dbReference>
<evidence type="ECO:0000256" key="3">
    <source>
        <dbReference type="ARBA" id="ARBA00023125"/>
    </source>
</evidence>
<keyword evidence="8" id="KW-1185">Reference proteome</keyword>
<accession>A0A641AU33</accession>
<evidence type="ECO:0000259" key="6">
    <source>
        <dbReference type="PROSITE" id="PS50977"/>
    </source>
</evidence>
<evidence type="ECO:0000256" key="2">
    <source>
        <dbReference type="ARBA" id="ARBA00023015"/>
    </source>
</evidence>
<evidence type="ECO:0000256" key="1">
    <source>
        <dbReference type="ARBA" id="ARBA00022491"/>
    </source>
</evidence>
<comment type="caution">
    <text evidence="7">The sequence shown here is derived from an EMBL/GenBank/DDBJ whole genome shotgun (WGS) entry which is preliminary data.</text>
</comment>
<dbReference type="GO" id="GO:0046677">
    <property type="term" value="P:response to antibiotic"/>
    <property type="evidence" value="ECO:0007669"/>
    <property type="project" value="InterPro"/>
</dbReference>
<dbReference type="SUPFAM" id="SSF46689">
    <property type="entry name" value="Homeodomain-like"/>
    <property type="match status" value="1"/>
</dbReference>
<evidence type="ECO:0000256" key="5">
    <source>
        <dbReference type="PROSITE-ProRule" id="PRU00335"/>
    </source>
</evidence>
<keyword evidence="1" id="KW-0678">Repressor</keyword>
<dbReference type="PRINTS" id="PR00400">
    <property type="entry name" value="TETREPRESSOR"/>
</dbReference>
<evidence type="ECO:0000313" key="7">
    <source>
        <dbReference type="EMBL" id="KAA1380743.1"/>
    </source>
</evidence>
<dbReference type="PANTHER" id="PTHR30055:SF234">
    <property type="entry name" value="HTH-TYPE TRANSCRIPTIONAL REGULATOR BETI"/>
    <property type="match status" value="1"/>
</dbReference>
<name>A0A641AU33_9ACTN</name>
<dbReference type="Pfam" id="PF00440">
    <property type="entry name" value="TetR_N"/>
    <property type="match status" value="1"/>
</dbReference>
<dbReference type="InterPro" id="IPR009057">
    <property type="entry name" value="Homeodomain-like_sf"/>
</dbReference>
<keyword evidence="2" id="KW-0805">Transcription regulation</keyword>
<dbReference type="Pfam" id="PF02909">
    <property type="entry name" value="TetR_C_1"/>
    <property type="match status" value="1"/>
</dbReference>
<dbReference type="Gene3D" id="1.10.357.10">
    <property type="entry name" value="Tetracycline Repressor, domain 2"/>
    <property type="match status" value="1"/>
</dbReference>
<dbReference type="GO" id="GO:0003700">
    <property type="term" value="F:DNA-binding transcription factor activity"/>
    <property type="evidence" value="ECO:0007669"/>
    <property type="project" value="TreeGrafter"/>
</dbReference>
<proteinExistence type="predicted"/>
<keyword evidence="4" id="KW-0804">Transcription</keyword>
<sequence>MRYRRSDVVERAVTVLDQHGLADLSMRRIASELGLQPSALYHHFASKQVLLAAVADEILDRGARTPHDQLAWDAAVVAICHELRDAMLAYRDGAELVATVHAFGLGTRSPVGPLVAALGRGGFALDFAHAAATTLVHFVFGHVSDEQTHLQADSVGALGDTEIRPGAGSFDLGLSLILDGVRQQQPGQVQDVLSGRPSS</sequence>
<dbReference type="Gene3D" id="1.10.10.60">
    <property type="entry name" value="Homeodomain-like"/>
    <property type="match status" value="1"/>
</dbReference>
<dbReference type="InterPro" id="IPR004111">
    <property type="entry name" value="Repressor_TetR_C"/>
</dbReference>
<dbReference type="OrthoDB" id="3819648at2"/>
<feature type="DNA-binding region" description="H-T-H motif" evidence="5">
    <location>
        <begin position="25"/>
        <end position="44"/>
    </location>
</feature>
<dbReference type="PROSITE" id="PS50977">
    <property type="entry name" value="HTH_TETR_2"/>
    <property type="match status" value="1"/>
</dbReference>